<keyword evidence="9" id="KW-1185">Reference proteome</keyword>
<dbReference type="InterPro" id="IPR022043">
    <property type="entry name" value="CAF1A_DD"/>
</dbReference>
<dbReference type="GO" id="GO:0006281">
    <property type="term" value="P:DNA repair"/>
    <property type="evidence" value="ECO:0007669"/>
    <property type="project" value="UniProtKB-KW"/>
</dbReference>
<organism evidence="8 9">
    <name type="scientific">Cutaneotrichosporon cavernicola</name>
    <dbReference type="NCBI Taxonomy" id="279322"/>
    <lineage>
        <taxon>Eukaryota</taxon>
        <taxon>Fungi</taxon>
        <taxon>Dikarya</taxon>
        <taxon>Basidiomycota</taxon>
        <taxon>Agaricomycotina</taxon>
        <taxon>Tremellomycetes</taxon>
        <taxon>Trichosporonales</taxon>
        <taxon>Trichosporonaceae</taxon>
        <taxon>Cutaneotrichosporon</taxon>
    </lineage>
</organism>
<keyword evidence="2" id="KW-0227">DNA damage</keyword>
<dbReference type="AlphaFoldDB" id="A0AA48L6Z9"/>
<dbReference type="KEGG" id="ccac:CcaHIS019_0507570"/>
<protein>
    <recommendedName>
        <fullName evidence="10">Chromatin assembly factor 1 subunit A</fullName>
    </recommendedName>
</protein>
<dbReference type="GO" id="GO:0006334">
    <property type="term" value="P:nucleosome assembly"/>
    <property type="evidence" value="ECO:0007669"/>
    <property type="project" value="TreeGrafter"/>
</dbReference>
<feature type="compositionally biased region" description="Polar residues" evidence="5">
    <location>
        <begin position="333"/>
        <end position="342"/>
    </location>
</feature>
<dbReference type="PANTHER" id="PTHR15272:SF0">
    <property type="entry name" value="CHROMATIN ASSEMBLY FACTOR 1 SUBUNIT A"/>
    <property type="match status" value="1"/>
</dbReference>
<evidence type="ECO:0008006" key="10">
    <source>
        <dbReference type="Google" id="ProtNLM"/>
    </source>
</evidence>
<feature type="region of interest" description="Disordered" evidence="5">
    <location>
        <begin position="1"/>
        <end position="45"/>
    </location>
</feature>
<evidence type="ECO:0000256" key="3">
    <source>
        <dbReference type="ARBA" id="ARBA00023204"/>
    </source>
</evidence>
<sequence>MSVIDLSMSSPVSDPPESPKPGKRKAESDDEVSHDKGKKAKPNGRIEIKGGKVHLRQDAYQRVLPRRRLLNFEGWLLDTEEAGTASSAIPDEFFDLIVMAGHELSSSSEASFIKSLKAELVKGDSGDTLKNELLTPLVTQLFTLKQYGFQSSDFGVSRIPARLQIRCWEANDLDKYFPAERVSELLARRAERMSDAEKSEFLKGEKPEKKDGKLDIDPAGQSTPSTFTGPAKDRTTCENSAASTRARSASPSKRSKKLTPADEAEAKKRKEEKEAEKAEKRKDLEAKEAKREEKRKEHEEKKKELEEKRQVREEKKAEKERVQQKKAKVKAKQTSMFSNFFTKTAPPDSRAKTPEAGPSAVKVKVSDFQLMFPPVAQRVNVDWAPINQFTSKPSFSAGSPAAAATWTKKDFLRDHLNRHKLRRHNPRSVHGRGLKSEPLYGTVAQMWSAYQEAEDPRAVLDELTNMRKFPWKTLAFDQQARPPYVGTFTKKSLAVGPRTPFAQDPVFDYSYDSADDWQEDDEGGEDVDEPVDDGDDEAPTEDEGEFDDWLDNTEDPIFSKGADGDIVMAESTHLASPKKRVPVKRITKLNPTWQGPVWEQIIAGPTEGLDEYRIQLLNDTPSTIDPFKYQSSDVLPQFKTTFSDTAVGNQLRVRCLLAAQTTNAPQFAPVQPQQSMPLGDASSAANTTGPKGRNPKVAFPQKHLPEFLRIVDGNTRILTDLISLLKIRFDKVTTKAAIEAKIREVAVREGKSKDSEWKVKPEAWTAAGVAPPVRGLSAAGGPSTDA</sequence>
<feature type="domain" description="Chromatin assembly factor 1 subunit Cac1-like C-terminal" evidence="7">
    <location>
        <begin position="704"/>
        <end position="759"/>
    </location>
</feature>
<dbReference type="GeneID" id="85496999"/>
<dbReference type="Proteomes" id="UP001233271">
    <property type="component" value="Chromosome 5"/>
</dbReference>
<dbReference type="InterPro" id="IPR048800">
    <property type="entry name" value="Cac1-like_C"/>
</dbReference>
<dbReference type="EMBL" id="AP028216">
    <property type="protein sequence ID" value="BEI93129.1"/>
    <property type="molecule type" value="Genomic_DNA"/>
</dbReference>
<comment type="subcellular location">
    <subcellularLocation>
        <location evidence="1">Nucleus</location>
    </subcellularLocation>
</comment>
<dbReference type="Pfam" id="PF12253">
    <property type="entry name" value="CAF1A_dimeriz"/>
    <property type="match status" value="1"/>
</dbReference>
<dbReference type="GO" id="GO:0005634">
    <property type="term" value="C:nucleus"/>
    <property type="evidence" value="ECO:0007669"/>
    <property type="project" value="UniProtKB-SubCell"/>
</dbReference>
<feature type="compositionally biased region" description="Low complexity" evidence="5">
    <location>
        <begin position="240"/>
        <end position="252"/>
    </location>
</feature>
<dbReference type="Pfam" id="PF21796">
    <property type="entry name" value="Cac1_C"/>
    <property type="match status" value="1"/>
</dbReference>
<feature type="domain" description="Chromatin assembly factor 1 subunit A dimerization" evidence="6">
    <location>
        <begin position="472"/>
        <end position="541"/>
    </location>
</feature>
<feature type="region of interest" description="Disordered" evidence="5">
    <location>
        <begin position="667"/>
        <end position="698"/>
    </location>
</feature>
<keyword evidence="3" id="KW-0234">DNA repair</keyword>
<feature type="region of interest" description="Disordered" evidence="5">
    <location>
        <begin position="193"/>
        <end position="358"/>
    </location>
</feature>
<proteinExistence type="predicted"/>
<feature type="compositionally biased region" description="Basic and acidic residues" evidence="5">
    <location>
        <begin position="264"/>
        <end position="323"/>
    </location>
</feature>
<dbReference type="RefSeq" id="XP_060458394.1">
    <property type="nucleotide sequence ID" value="XM_060601951.1"/>
</dbReference>
<name>A0AA48L6Z9_9TREE</name>
<evidence type="ECO:0000256" key="1">
    <source>
        <dbReference type="ARBA" id="ARBA00004123"/>
    </source>
</evidence>
<evidence type="ECO:0000256" key="5">
    <source>
        <dbReference type="SAM" id="MobiDB-lite"/>
    </source>
</evidence>
<evidence type="ECO:0000256" key="2">
    <source>
        <dbReference type="ARBA" id="ARBA00022763"/>
    </source>
</evidence>
<feature type="region of interest" description="Disordered" evidence="5">
    <location>
        <begin position="509"/>
        <end position="555"/>
    </location>
</feature>
<dbReference type="PANTHER" id="PTHR15272">
    <property type="entry name" value="CHROMATIN ASSEMBLY FACTOR 1 SUBUNIT A CAF-1 SUBUNIT A"/>
    <property type="match status" value="1"/>
</dbReference>
<evidence type="ECO:0000259" key="7">
    <source>
        <dbReference type="Pfam" id="PF21796"/>
    </source>
</evidence>
<reference evidence="8" key="1">
    <citation type="journal article" date="2023" name="BMC Genomics">
        <title>Chromosome-level genome assemblies of Cutaneotrichosporon spp. (Trichosporonales, Basidiomycota) reveal imbalanced evolution between nucleotide sequences and chromosome synteny.</title>
        <authorList>
            <person name="Kobayashi Y."/>
            <person name="Kayamori A."/>
            <person name="Aoki K."/>
            <person name="Shiwa Y."/>
            <person name="Matsutani M."/>
            <person name="Fujita N."/>
            <person name="Sugita T."/>
            <person name="Iwasaki W."/>
            <person name="Tanaka N."/>
            <person name="Takashima M."/>
        </authorList>
    </citation>
    <scope>NUCLEOTIDE SEQUENCE</scope>
    <source>
        <strain evidence="8">HIS019</strain>
    </source>
</reference>
<feature type="compositionally biased region" description="Polar residues" evidence="5">
    <location>
        <begin position="667"/>
        <end position="676"/>
    </location>
</feature>
<evidence type="ECO:0000259" key="6">
    <source>
        <dbReference type="Pfam" id="PF12253"/>
    </source>
</evidence>
<accession>A0AA48L6Z9</accession>
<evidence type="ECO:0000313" key="8">
    <source>
        <dbReference type="EMBL" id="BEI93129.1"/>
    </source>
</evidence>
<evidence type="ECO:0000313" key="9">
    <source>
        <dbReference type="Proteomes" id="UP001233271"/>
    </source>
</evidence>
<evidence type="ECO:0000256" key="4">
    <source>
        <dbReference type="ARBA" id="ARBA00023242"/>
    </source>
</evidence>
<feature type="compositionally biased region" description="Acidic residues" evidence="5">
    <location>
        <begin position="513"/>
        <end position="554"/>
    </location>
</feature>
<feature type="compositionally biased region" description="Basic and acidic residues" evidence="5">
    <location>
        <begin position="193"/>
        <end position="216"/>
    </location>
</feature>
<gene>
    <name evidence="8" type="ORF">CcaverHIS019_0507570</name>
</gene>
<dbReference type="GO" id="GO:0033186">
    <property type="term" value="C:CAF-1 complex"/>
    <property type="evidence" value="ECO:0007669"/>
    <property type="project" value="TreeGrafter"/>
</dbReference>
<feature type="compositionally biased region" description="Basic and acidic residues" evidence="5">
    <location>
        <begin position="24"/>
        <end position="35"/>
    </location>
</feature>
<keyword evidence="4" id="KW-0539">Nucleus</keyword>